<reference evidence="1 2" key="1">
    <citation type="submission" date="2019-06" db="EMBL/GenBank/DDBJ databases">
        <title>Pseudomonas bimorpha sp. nov. isolated from bovine raw milk and skim milk concentrate.</title>
        <authorList>
            <person name="Hofmann K."/>
            <person name="Huptas C."/>
            <person name="Doll E."/>
            <person name="Scherer S."/>
            <person name="Wenning M."/>
        </authorList>
    </citation>
    <scope>NUCLEOTIDE SEQUENCE [LARGE SCALE GENOMIC DNA]</scope>
    <source>
        <strain evidence="1 2">DSM 13124</strain>
    </source>
</reference>
<dbReference type="AlphaFoldDB" id="A0A9X9BQA9"/>
<proteinExistence type="predicted"/>
<accession>A0A9X9BQA9</accession>
<gene>
    <name evidence="1" type="ORF">FIV41_17565</name>
</gene>
<comment type="caution">
    <text evidence="1">The sequence shown here is derived from an EMBL/GenBank/DDBJ whole genome shotgun (WGS) entry which is preliminary data.</text>
</comment>
<organism evidence="1 2">
    <name type="scientific">Pseudomonas marginalis</name>
    <name type="common">Pseudomonas panacis</name>
    <dbReference type="NCBI Taxonomy" id="298"/>
    <lineage>
        <taxon>Bacteria</taxon>
        <taxon>Pseudomonadati</taxon>
        <taxon>Pseudomonadota</taxon>
        <taxon>Gammaproteobacteria</taxon>
        <taxon>Pseudomonadales</taxon>
        <taxon>Pseudomonadaceae</taxon>
        <taxon>Pseudomonas</taxon>
    </lineage>
</organism>
<dbReference type="RefSeq" id="WP_143045152.1">
    <property type="nucleotide sequence ID" value="NZ_FNSU01000003.1"/>
</dbReference>
<dbReference type="Proteomes" id="UP000316123">
    <property type="component" value="Unassembled WGS sequence"/>
</dbReference>
<evidence type="ECO:0000313" key="2">
    <source>
        <dbReference type="Proteomes" id="UP000316123"/>
    </source>
</evidence>
<dbReference type="EMBL" id="VFEQ01000011">
    <property type="protein sequence ID" value="TWR58046.1"/>
    <property type="molecule type" value="Genomic_DNA"/>
</dbReference>
<sequence>MSADGIRKKRRINLEKVEEFFTSIGASAECPICSNAVWQAPNSESIGGNAVPWGTGSGDMFATGLPVLVMICTKCKFVRQHSLLNDDIPGALEEF</sequence>
<dbReference type="OrthoDB" id="7032171at2"/>
<evidence type="ECO:0000313" key="1">
    <source>
        <dbReference type="EMBL" id="TWR58046.1"/>
    </source>
</evidence>
<protein>
    <submittedName>
        <fullName evidence="1">Uncharacterized protein</fullName>
    </submittedName>
</protein>
<name>A0A9X9BQA9_PSEMA</name>